<dbReference type="InterPro" id="IPR011335">
    <property type="entry name" value="Restrct_endonuc-II-like"/>
</dbReference>
<gene>
    <name evidence="3" type="ORF">HNQ64_004559</name>
</gene>
<dbReference type="Pfam" id="PF08378">
    <property type="entry name" value="NERD"/>
    <property type="match status" value="1"/>
</dbReference>
<proteinExistence type="predicted"/>
<dbReference type="SUPFAM" id="SSF52980">
    <property type="entry name" value="Restriction endonuclease-like"/>
    <property type="match status" value="1"/>
</dbReference>
<evidence type="ECO:0000313" key="4">
    <source>
        <dbReference type="Proteomes" id="UP000534294"/>
    </source>
</evidence>
<feature type="transmembrane region" description="Helical" evidence="1">
    <location>
        <begin position="40"/>
        <end position="59"/>
    </location>
</feature>
<dbReference type="RefSeq" id="WP_184212820.1">
    <property type="nucleotide sequence ID" value="NZ_JACHIF010000012.1"/>
</dbReference>
<dbReference type="Proteomes" id="UP000534294">
    <property type="component" value="Unassembled WGS sequence"/>
</dbReference>
<dbReference type="PROSITE" id="PS50965">
    <property type="entry name" value="NERD"/>
    <property type="match status" value="1"/>
</dbReference>
<keyword evidence="1" id="KW-0812">Transmembrane</keyword>
<evidence type="ECO:0000256" key="1">
    <source>
        <dbReference type="SAM" id="Phobius"/>
    </source>
</evidence>
<keyword evidence="1" id="KW-1133">Transmembrane helix</keyword>
<protein>
    <recommendedName>
        <fullName evidence="2">NERD domain-containing protein</fullName>
    </recommendedName>
</protein>
<evidence type="ECO:0000313" key="3">
    <source>
        <dbReference type="EMBL" id="MBB5040278.1"/>
    </source>
</evidence>
<feature type="domain" description="NERD" evidence="2">
    <location>
        <begin position="73"/>
        <end position="192"/>
    </location>
</feature>
<feature type="transmembrane region" description="Helical" evidence="1">
    <location>
        <begin position="12"/>
        <end position="34"/>
    </location>
</feature>
<evidence type="ECO:0000259" key="2">
    <source>
        <dbReference type="PROSITE" id="PS50965"/>
    </source>
</evidence>
<dbReference type="EMBL" id="JACHIF010000012">
    <property type="protein sequence ID" value="MBB5040278.1"/>
    <property type="molecule type" value="Genomic_DNA"/>
</dbReference>
<comment type="caution">
    <text evidence="3">The sequence shown here is derived from an EMBL/GenBank/DDBJ whole genome shotgun (WGS) entry which is preliminary data.</text>
</comment>
<accession>A0A7W8DS57</accession>
<dbReference type="InterPro" id="IPR011528">
    <property type="entry name" value="NERD"/>
</dbReference>
<dbReference type="AlphaFoldDB" id="A0A7W8DS57"/>
<organism evidence="3 4">
    <name type="scientific">Prosthecobacter dejongeii</name>
    <dbReference type="NCBI Taxonomy" id="48465"/>
    <lineage>
        <taxon>Bacteria</taxon>
        <taxon>Pseudomonadati</taxon>
        <taxon>Verrucomicrobiota</taxon>
        <taxon>Verrucomicrobiia</taxon>
        <taxon>Verrucomicrobiales</taxon>
        <taxon>Verrucomicrobiaceae</taxon>
        <taxon>Prosthecobacter</taxon>
    </lineage>
</organism>
<reference evidence="3 4" key="1">
    <citation type="submission" date="2020-08" db="EMBL/GenBank/DDBJ databases">
        <title>Genomic Encyclopedia of Type Strains, Phase IV (KMG-IV): sequencing the most valuable type-strain genomes for metagenomic binning, comparative biology and taxonomic classification.</title>
        <authorList>
            <person name="Goeker M."/>
        </authorList>
    </citation>
    <scope>NUCLEOTIDE SEQUENCE [LARGE SCALE GENOMIC DNA]</scope>
    <source>
        <strain evidence="3 4">DSM 12251</strain>
    </source>
</reference>
<keyword evidence="4" id="KW-1185">Reference proteome</keyword>
<keyword evidence="1" id="KW-0472">Membrane</keyword>
<sequence length="248" mass="27743">MSKSLETILFHFLVFLLLLPALTFVGAVHLVGYVPALFPVLRLMVILLAPVTALLLGMWRLHKSMRKVMHLKLGLFGERVVADQLEGLKQQGYEVFHDVPCQGSSGRFNLDHVVVGRGVVVVIETKTRRKPKDDKEGHKVSYNGQALSWPGGKTSTGELEQAQRNAEWLRKELKKEEKVDAVVHPVLTFPGWYVNGGPTLAPVTVAAHKMLAVTIEKRFRPSLTEAETHAVVRHLNRLCTNLEYADVE</sequence>
<name>A0A7W8DS57_9BACT</name>